<keyword evidence="3" id="KW-1185">Reference proteome</keyword>
<name>A0ABD2WMN8_9HYME</name>
<dbReference type="EMBL" id="JBJJXI010000092">
    <property type="protein sequence ID" value="KAL3394273.1"/>
    <property type="molecule type" value="Genomic_DNA"/>
</dbReference>
<evidence type="ECO:0000256" key="1">
    <source>
        <dbReference type="SAM" id="MobiDB-lite"/>
    </source>
</evidence>
<gene>
    <name evidence="2" type="ORF">TKK_011301</name>
</gene>
<dbReference type="Proteomes" id="UP001627154">
    <property type="component" value="Unassembled WGS sequence"/>
</dbReference>
<sequence>MSVCRRPVARSSRIDIASSAARQTMIDTSGHMVARWFHLDTEKTTCARESSREGHAANDRDRLRISRAISQDTS</sequence>
<accession>A0ABD2WMN8</accession>
<evidence type="ECO:0000313" key="2">
    <source>
        <dbReference type="EMBL" id="KAL3394273.1"/>
    </source>
</evidence>
<protein>
    <submittedName>
        <fullName evidence="2">Uncharacterized protein</fullName>
    </submittedName>
</protein>
<comment type="caution">
    <text evidence="2">The sequence shown here is derived from an EMBL/GenBank/DDBJ whole genome shotgun (WGS) entry which is preliminary data.</text>
</comment>
<evidence type="ECO:0000313" key="3">
    <source>
        <dbReference type="Proteomes" id="UP001627154"/>
    </source>
</evidence>
<dbReference type="AlphaFoldDB" id="A0ABD2WMN8"/>
<feature type="region of interest" description="Disordered" evidence="1">
    <location>
        <begin position="45"/>
        <end position="74"/>
    </location>
</feature>
<feature type="compositionally biased region" description="Basic and acidic residues" evidence="1">
    <location>
        <begin position="45"/>
        <end position="64"/>
    </location>
</feature>
<organism evidence="2 3">
    <name type="scientific">Trichogramma kaykai</name>
    <dbReference type="NCBI Taxonomy" id="54128"/>
    <lineage>
        <taxon>Eukaryota</taxon>
        <taxon>Metazoa</taxon>
        <taxon>Ecdysozoa</taxon>
        <taxon>Arthropoda</taxon>
        <taxon>Hexapoda</taxon>
        <taxon>Insecta</taxon>
        <taxon>Pterygota</taxon>
        <taxon>Neoptera</taxon>
        <taxon>Endopterygota</taxon>
        <taxon>Hymenoptera</taxon>
        <taxon>Apocrita</taxon>
        <taxon>Proctotrupomorpha</taxon>
        <taxon>Chalcidoidea</taxon>
        <taxon>Trichogrammatidae</taxon>
        <taxon>Trichogramma</taxon>
    </lineage>
</organism>
<proteinExistence type="predicted"/>
<reference evidence="2 3" key="1">
    <citation type="journal article" date="2024" name="bioRxiv">
        <title>A reference genome for Trichogramma kaykai: A tiny desert-dwelling parasitoid wasp with competing sex-ratio distorters.</title>
        <authorList>
            <person name="Culotta J."/>
            <person name="Lindsey A.R."/>
        </authorList>
    </citation>
    <scope>NUCLEOTIDE SEQUENCE [LARGE SCALE GENOMIC DNA]</scope>
    <source>
        <strain evidence="2 3">KSX58</strain>
    </source>
</reference>